<dbReference type="EC" id="6.3.2.2" evidence="5"/>
<evidence type="ECO:0000256" key="3">
    <source>
        <dbReference type="ARBA" id="ARBA00022840"/>
    </source>
</evidence>
<keyword evidence="1 5" id="KW-0436">Ligase</keyword>
<dbReference type="GO" id="GO:0042398">
    <property type="term" value="P:modified amino acid biosynthetic process"/>
    <property type="evidence" value="ECO:0007669"/>
    <property type="project" value="InterPro"/>
</dbReference>
<dbReference type="NCBIfam" id="NF010043">
    <property type="entry name" value="PRK13517.1-3"/>
    <property type="match status" value="1"/>
</dbReference>
<dbReference type="InterPro" id="IPR014746">
    <property type="entry name" value="Gln_synth/guanido_kin_cat_dom"/>
</dbReference>
<dbReference type="PANTHER" id="PTHR36510:SF1">
    <property type="entry name" value="GLUTAMATE--CYSTEINE LIGASE 2-RELATED"/>
    <property type="match status" value="1"/>
</dbReference>
<dbReference type="PANTHER" id="PTHR36510">
    <property type="entry name" value="GLUTAMATE--CYSTEINE LIGASE 2-RELATED"/>
    <property type="match status" value="1"/>
</dbReference>
<organism evidence="6 7">
    <name type="scientific">Nocardioides albus</name>
    <dbReference type="NCBI Taxonomy" id="1841"/>
    <lineage>
        <taxon>Bacteria</taxon>
        <taxon>Bacillati</taxon>
        <taxon>Actinomycetota</taxon>
        <taxon>Actinomycetes</taxon>
        <taxon>Propionibacteriales</taxon>
        <taxon>Nocardioidaceae</taxon>
        <taxon>Nocardioides</taxon>
    </lineage>
</organism>
<protein>
    <recommendedName>
        <fullName evidence="5">Putative glutamate--cysteine ligase 2</fullName>
        <ecNumber evidence="5">6.3.2.2</ecNumber>
    </recommendedName>
    <alternativeName>
        <fullName evidence="5">Gamma-glutamylcysteine synthetase 2</fullName>
        <shortName evidence="5">GCS 2</shortName>
        <shortName evidence="5">Gamma-GCS 2</shortName>
    </alternativeName>
</protein>
<dbReference type="HAMAP" id="MF_01609">
    <property type="entry name" value="Glu_cys_ligase_2"/>
    <property type="match status" value="1"/>
</dbReference>
<dbReference type="InterPro" id="IPR011793">
    <property type="entry name" value="YbdK"/>
</dbReference>
<dbReference type="NCBIfam" id="TIGR02050">
    <property type="entry name" value="gshA_cyan_rel"/>
    <property type="match status" value="1"/>
</dbReference>
<sequence>MRIDFHPSPRPTLGVEWELALVDRETRDLVNVADHLFARAKPRVPNPERIHKELLRNTVEIVTGVCESVEEAMDQIRETTAGVVSAGDDLGVDLFGAGTHPFASWTTQELSAGHRYQELIDRTQWWGRQMLIWGVHVHVGLPSRERVLPVLNGLLTYYPHFQALSASSPIWAGVDTGYASNRALMFQQLPTAGLPFQFAAWEEFEAYVSDQTTTGVIEDISEIRWDIRPSPRLGTIENRICDGVATIQELGAIAALAHCLCVDLDARVAAGEPIATMPPWHVQENKWRAARYGLDAIVILNGASEERLVTEDLADLLVRLEPVAARLGCEKELAGVHDIIHKGASYQRQRAIAASTEGDLVAVVDSVVRDLRGSL</sequence>
<dbReference type="RefSeq" id="WP_183541770.1">
    <property type="nucleotide sequence ID" value="NZ_BMQT01000001.1"/>
</dbReference>
<evidence type="ECO:0000256" key="1">
    <source>
        <dbReference type="ARBA" id="ARBA00022598"/>
    </source>
</evidence>
<dbReference type="Gene3D" id="3.30.590.20">
    <property type="match status" value="1"/>
</dbReference>
<dbReference type="GO" id="GO:0005524">
    <property type="term" value="F:ATP binding"/>
    <property type="evidence" value="ECO:0007669"/>
    <property type="project" value="UniProtKB-KW"/>
</dbReference>
<dbReference type="SUPFAM" id="SSF55931">
    <property type="entry name" value="Glutamine synthetase/guanido kinase"/>
    <property type="match status" value="1"/>
</dbReference>
<accession>A0A7W5A0R3</accession>
<comment type="similarity">
    <text evidence="5">Belongs to the glutamate--cysteine ligase type 2 family. YbdK subfamily.</text>
</comment>
<dbReference type="Pfam" id="PF04107">
    <property type="entry name" value="GCS2"/>
    <property type="match status" value="1"/>
</dbReference>
<comment type="caution">
    <text evidence="6">The sequence shown here is derived from an EMBL/GenBank/DDBJ whole genome shotgun (WGS) entry which is preliminary data.</text>
</comment>
<keyword evidence="2 5" id="KW-0547">Nucleotide-binding</keyword>
<comment type="function">
    <text evidence="5">ATP-dependent carboxylate-amine ligase which exhibits weak glutamate--cysteine ligase activity.</text>
</comment>
<comment type="catalytic activity">
    <reaction evidence="4 5">
        <text>L-cysteine + L-glutamate + ATP = gamma-L-glutamyl-L-cysteine + ADP + phosphate + H(+)</text>
        <dbReference type="Rhea" id="RHEA:13285"/>
        <dbReference type="ChEBI" id="CHEBI:15378"/>
        <dbReference type="ChEBI" id="CHEBI:29985"/>
        <dbReference type="ChEBI" id="CHEBI:30616"/>
        <dbReference type="ChEBI" id="CHEBI:35235"/>
        <dbReference type="ChEBI" id="CHEBI:43474"/>
        <dbReference type="ChEBI" id="CHEBI:58173"/>
        <dbReference type="ChEBI" id="CHEBI:456216"/>
        <dbReference type="EC" id="6.3.2.2"/>
    </reaction>
</comment>
<keyword evidence="3 5" id="KW-0067">ATP-binding</keyword>
<dbReference type="Proteomes" id="UP000577707">
    <property type="component" value="Unassembled WGS sequence"/>
</dbReference>
<proteinExistence type="inferred from homology"/>
<evidence type="ECO:0000313" key="6">
    <source>
        <dbReference type="EMBL" id="MBB3087497.1"/>
    </source>
</evidence>
<dbReference type="GO" id="GO:0004357">
    <property type="term" value="F:glutamate-cysteine ligase activity"/>
    <property type="evidence" value="ECO:0007669"/>
    <property type="project" value="UniProtKB-EC"/>
</dbReference>
<keyword evidence="7" id="KW-1185">Reference proteome</keyword>
<evidence type="ECO:0000313" key="7">
    <source>
        <dbReference type="Proteomes" id="UP000577707"/>
    </source>
</evidence>
<reference evidence="6 7" key="1">
    <citation type="submission" date="2020-08" db="EMBL/GenBank/DDBJ databases">
        <title>Genomic Encyclopedia of Type Strains, Phase III (KMG-III): the genomes of soil and plant-associated and newly described type strains.</title>
        <authorList>
            <person name="Whitman W."/>
        </authorList>
    </citation>
    <scope>NUCLEOTIDE SEQUENCE [LARGE SCALE GENOMIC DNA]</scope>
    <source>
        <strain evidence="6 7">CECT 3302</strain>
    </source>
</reference>
<evidence type="ECO:0000256" key="4">
    <source>
        <dbReference type="ARBA" id="ARBA00048819"/>
    </source>
</evidence>
<dbReference type="InterPro" id="IPR006336">
    <property type="entry name" value="GCS2"/>
</dbReference>
<dbReference type="EMBL" id="JACHXG010000001">
    <property type="protein sequence ID" value="MBB3087497.1"/>
    <property type="molecule type" value="Genomic_DNA"/>
</dbReference>
<evidence type="ECO:0000256" key="5">
    <source>
        <dbReference type="HAMAP-Rule" id="MF_01609"/>
    </source>
</evidence>
<dbReference type="InterPro" id="IPR050141">
    <property type="entry name" value="GCL_type2/YbdK_subfam"/>
</dbReference>
<dbReference type="NCBIfam" id="NF010042">
    <property type="entry name" value="PRK13517.1-2"/>
    <property type="match status" value="1"/>
</dbReference>
<dbReference type="AlphaFoldDB" id="A0A7W5A0R3"/>
<dbReference type="NCBIfam" id="NF010044">
    <property type="entry name" value="PRK13517.1-4"/>
    <property type="match status" value="1"/>
</dbReference>
<gene>
    <name evidence="6" type="ORF">FHS12_000420</name>
</gene>
<evidence type="ECO:0000256" key="2">
    <source>
        <dbReference type="ARBA" id="ARBA00022741"/>
    </source>
</evidence>
<name>A0A7W5A0R3_9ACTN</name>